<organism evidence="1 2">
    <name type="scientific">Aquarana catesbeiana</name>
    <name type="common">American bullfrog</name>
    <name type="synonym">Rana catesbeiana</name>
    <dbReference type="NCBI Taxonomy" id="8400"/>
    <lineage>
        <taxon>Eukaryota</taxon>
        <taxon>Metazoa</taxon>
        <taxon>Chordata</taxon>
        <taxon>Craniata</taxon>
        <taxon>Vertebrata</taxon>
        <taxon>Euteleostomi</taxon>
        <taxon>Amphibia</taxon>
        <taxon>Batrachia</taxon>
        <taxon>Anura</taxon>
        <taxon>Neobatrachia</taxon>
        <taxon>Ranoidea</taxon>
        <taxon>Ranidae</taxon>
        <taxon>Aquarana</taxon>
    </lineage>
</organism>
<dbReference type="Gene3D" id="1.10.238.10">
    <property type="entry name" value="EF-hand"/>
    <property type="match status" value="1"/>
</dbReference>
<evidence type="ECO:0000313" key="1">
    <source>
        <dbReference type="EMBL" id="PIO28110.1"/>
    </source>
</evidence>
<sequence>MIARFGDSEEKLNFVDYLLCMVRLKAVSKTFFALSDDGKGVYINQEKFMALMV</sequence>
<reference evidence="2" key="1">
    <citation type="journal article" date="2017" name="Nat. Commun.">
        <title>The North American bullfrog draft genome provides insight into hormonal regulation of long noncoding RNA.</title>
        <authorList>
            <person name="Hammond S.A."/>
            <person name="Warren R.L."/>
            <person name="Vandervalk B.P."/>
            <person name="Kucuk E."/>
            <person name="Khan H."/>
            <person name="Gibb E.A."/>
            <person name="Pandoh P."/>
            <person name="Kirk H."/>
            <person name="Zhao Y."/>
            <person name="Jones M."/>
            <person name="Mungall A.J."/>
            <person name="Coope R."/>
            <person name="Pleasance S."/>
            <person name="Moore R.A."/>
            <person name="Holt R.A."/>
            <person name="Round J.M."/>
            <person name="Ohora S."/>
            <person name="Walle B.V."/>
            <person name="Veldhoen N."/>
            <person name="Helbing C.C."/>
            <person name="Birol I."/>
        </authorList>
    </citation>
    <scope>NUCLEOTIDE SEQUENCE [LARGE SCALE GENOMIC DNA]</scope>
</reference>
<name>A0A2G9RJN7_AQUCT</name>
<dbReference type="Proteomes" id="UP000228934">
    <property type="component" value="Unassembled WGS sequence"/>
</dbReference>
<accession>A0A2G9RJN7</accession>
<protein>
    <recommendedName>
        <fullName evidence="3">EF-hand domain-containing protein</fullName>
    </recommendedName>
</protein>
<dbReference type="AlphaFoldDB" id="A0A2G9RJN7"/>
<dbReference type="EMBL" id="KV940532">
    <property type="protein sequence ID" value="PIO28110.1"/>
    <property type="molecule type" value="Genomic_DNA"/>
</dbReference>
<keyword evidence="2" id="KW-1185">Reference proteome</keyword>
<proteinExistence type="predicted"/>
<gene>
    <name evidence="1" type="ORF">AB205_0215160</name>
</gene>
<evidence type="ECO:0008006" key="3">
    <source>
        <dbReference type="Google" id="ProtNLM"/>
    </source>
</evidence>
<evidence type="ECO:0000313" key="2">
    <source>
        <dbReference type="Proteomes" id="UP000228934"/>
    </source>
</evidence>